<protein>
    <submittedName>
        <fullName evidence="2">Isomerase</fullName>
    </submittedName>
</protein>
<dbReference type="SUPFAM" id="SSF54427">
    <property type="entry name" value="NTF2-like"/>
    <property type="match status" value="1"/>
</dbReference>
<dbReference type="GO" id="GO:0016853">
    <property type="term" value="F:isomerase activity"/>
    <property type="evidence" value="ECO:0007669"/>
    <property type="project" value="UniProtKB-KW"/>
</dbReference>
<dbReference type="Pfam" id="PF12680">
    <property type="entry name" value="SnoaL_2"/>
    <property type="match status" value="1"/>
</dbReference>
<dbReference type="AlphaFoldDB" id="A0A8J4DCW5"/>
<accession>A0A8J4DCW5</accession>
<dbReference type="EMBL" id="BOOR01000061">
    <property type="protein sequence ID" value="GII58229.1"/>
    <property type="molecule type" value="Genomic_DNA"/>
</dbReference>
<reference evidence="2" key="1">
    <citation type="submission" date="2021-01" db="EMBL/GenBank/DDBJ databases">
        <title>Whole genome shotgun sequence of Planotetraspora thailandica NBRC 104271.</title>
        <authorList>
            <person name="Komaki H."/>
            <person name="Tamura T."/>
        </authorList>
    </citation>
    <scope>NUCLEOTIDE SEQUENCE</scope>
    <source>
        <strain evidence="2">NBRC 104271</strain>
    </source>
</reference>
<dbReference type="Proteomes" id="UP000605992">
    <property type="component" value="Unassembled WGS sequence"/>
</dbReference>
<dbReference type="RefSeq" id="WP_203948323.1">
    <property type="nucleotide sequence ID" value="NZ_BOOR01000061.1"/>
</dbReference>
<sequence length="120" mass="12856">MTDYTAVAERYIAVWNEADADARAKAIADLLTEDVSFTDPQASVTGHDAFGEVIAGAREMFPGLAITLGPVDGHHDIARFTWHLTPEGAAEPVVIGFDVVALAEDGRIRTVYGFLDKVPA</sequence>
<keyword evidence="2" id="KW-0413">Isomerase</keyword>
<name>A0A8J4DCW5_9ACTN</name>
<feature type="domain" description="SnoaL-like" evidence="1">
    <location>
        <begin position="8"/>
        <end position="109"/>
    </location>
</feature>
<evidence type="ECO:0000313" key="2">
    <source>
        <dbReference type="EMBL" id="GII58229.1"/>
    </source>
</evidence>
<gene>
    <name evidence="2" type="ORF">Pth03_66180</name>
</gene>
<organism evidence="2 3">
    <name type="scientific">Planotetraspora thailandica</name>
    <dbReference type="NCBI Taxonomy" id="487172"/>
    <lineage>
        <taxon>Bacteria</taxon>
        <taxon>Bacillati</taxon>
        <taxon>Actinomycetota</taxon>
        <taxon>Actinomycetes</taxon>
        <taxon>Streptosporangiales</taxon>
        <taxon>Streptosporangiaceae</taxon>
        <taxon>Planotetraspora</taxon>
    </lineage>
</organism>
<proteinExistence type="predicted"/>
<dbReference type="InterPro" id="IPR032710">
    <property type="entry name" value="NTF2-like_dom_sf"/>
</dbReference>
<dbReference type="Gene3D" id="3.10.450.50">
    <property type="match status" value="1"/>
</dbReference>
<keyword evidence="3" id="KW-1185">Reference proteome</keyword>
<evidence type="ECO:0000259" key="1">
    <source>
        <dbReference type="Pfam" id="PF12680"/>
    </source>
</evidence>
<dbReference type="InterPro" id="IPR037401">
    <property type="entry name" value="SnoaL-like"/>
</dbReference>
<evidence type="ECO:0000313" key="3">
    <source>
        <dbReference type="Proteomes" id="UP000605992"/>
    </source>
</evidence>
<comment type="caution">
    <text evidence="2">The sequence shown here is derived from an EMBL/GenBank/DDBJ whole genome shotgun (WGS) entry which is preliminary data.</text>
</comment>